<keyword evidence="1 3" id="KW-0378">Hydrolase</keyword>
<dbReference type="PANTHER" id="PTHR43794">
    <property type="entry name" value="AMINOHYDROLASE SSNA-RELATED"/>
    <property type="match status" value="1"/>
</dbReference>
<dbReference type="PANTHER" id="PTHR43794:SF11">
    <property type="entry name" value="AMIDOHYDROLASE-RELATED DOMAIN-CONTAINING PROTEIN"/>
    <property type="match status" value="1"/>
</dbReference>
<evidence type="ECO:0000256" key="1">
    <source>
        <dbReference type="ARBA" id="ARBA00022801"/>
    </source>
</evidence>
<dbReference type="Proteomes" id="UP000014074">
    <property type="component" value="Unassembled WGS sequence"/>
</dbReference>
<dbReference type="InterPro" id="IPR032466">
    <property type="entry name" value="Metal_Hydrolase"/>
</dbReference>
<dbReference type="SUPFAM" id="SSF51338">
    <property type="entry name" value="Composite domain of metallo-dependent hydrolases"/>
    <property type="match status" value="1"/>
</dbReference>
<evidence type="ECO:0000259" key="2">
    <source>
        <dbReference type="Pfam" id="PF01979"/>
    </source>
</evidence>
<dbReference type="GO" id="GO:0016810">
    <property type="term" value="F:hydrolase activity, acting on carbon-nitrogen (but not peptide) bonds"/>
    <property type="evidence" value="ECO:0007669"/>
    <property type="project" value="InterPro"/>
</dbReference>
<gene>
    <name evidence="3" type="ORF">UCRPA7_3445</name>
</gene>
<dbReference type="RefSeq" id="XP_007914201.1">
    <property type="nucleotide sequence ID" value="XM_007916010.1"/>
</dbReference>
<evidence type="ECO:0000313" key="3">
    <source>
        <dbReference type="EMBL" id="EOO01062.1"/>
    </source>
</evidence>
<dbReference type="EMBL" id="KB933043">
    <property type="protein sequence ID" value="EOO01062.1"/>
    <property type="molecule type" value="Genomic_DNA"/>
</dbReference>
<evidence type="ECO:0000313" key="4">
    <source>
        <dbReference type="Proteomes" id="UP000014074"/>
    </source>
</evidence>
<proteinExistence type="predicted"/>
<dbReference type="InterPro" id="IPR050287">
    <property type="entry name" value="MTA/SAH_deaminase"/>
</dbReference>
<dbReference type="AlphaFoldDB" id="R8BNZ9"/>
<sequence length="206" mass="22950">MLFTDATIITVNEKREILLDGAILVQNNIIADIGNSDVMKGLYPTVQQKSLSGHIIIPGLVSTHMHTAQTLIRGAADDLELVSWLCERIWVFQGNYTEEDARASVEISIAEMLKTGTTCFLESMFADRYNFNNLCDVVEKSGIRGCLGKIVMDIARYANNSQWSMHPGMIETKEQSLGGAIKMWEKWNGAANDRIRVWFAPRPPGG</sequence>
<dbReference type="OrthoDB" id="194468at2759"/>
<dbReference type="Pfam" id="PF01979">
    <property type="entry name" value="Amidohydro_1"/>
    <property type="match status" value="1"/>
</dbReference>
<dbReference type="KEGG" id="tmn:UCRPA7_3445"/>
<dbReference type="SUPFAM" id="SSF51556">
    <property type="entry name" value="Metallo-dependent hydrolases"/>
    <property type="match status" value="1"/>
</dbReference>
<protein>
    <submittedName>
        <fullName evidence="3">Putative amidohydrolase protein</fullName>
    </submittedName>
</protein>
<reference evidence="4" key="1">
    <citation type="journal article" date="2013" name="Genome Announc.">
        <title>Draft genome sequence of the ascomycete Phaeoacremonium aleophilum strain UCR-PA7, a causal agent of the esca disease complex in grapevines.</title>
        <authorList>
            <person name="Blanco-Ulate B."/>
            <person name="Rolshausen P."/>
            <person name="Cantu D."/>
        </authorList>
    </citation>
    <scope>NUCLEOTIDE SEQUENCE [LARGE SCALE GENOMIC DNA]</scope>
    <source>
        <strain evidence="4">UCR-PA7</strain>
    </source>
</reference>
<dbReference type="HOGENOM" id="CLU_1332748_0_0_1"/>
<dbReference type="InterPro" id="IPR011059">
    <property type="entry name" value="Metal-dep_hydrolase_composite"/>
</dbReference>
<dbReference type="InterPro" id="IPR006680">
    <property type="entry name" value="Amidohydro-rel"/>
</dbReference>
<feature type="domain" description="Amidohydrolase-related" evidence="2">
    <location>
        <begin position="55"/>
        <end position="204"/>
    </location>
</feature>
<accession>R8BNZ9</accession>
<dbReference type="eggNOG" id="KOG3968">
    <property type="taxonomic scope" value="Eukaryota"/>
</dbReference>
<name>R8BNZ9_PHAM7</name>
<keyword evidence="4" id="KW-1185">Reference proteome</keyword>
<organism evidence="3 4">
    <name type="scientific">Phaeoacremonium minimum (strain UCR-PA7)</name>
    <name type="common">Esca disease fungus</name>
    <name type="synonym">Togninia minima</name>
    <dbReference type="NCBI Taxonomy" id="1286976"/>
    <lineage>
        <taxon>Eukaryota</taxon>
        <taxon>Fungi</taxon>
        <taxon>Dikarya</taxon>
        <taxon>Ascomycota</taxon>
        <taxon>Pezizomycotina</taxon>
        <taxon>Sordariomycetes</taxon>
        <taxon>Sordariomycetidae</taxon>
        <taxon>Togniniales</taxon>
        <taxon>Togniniaceae</taxon>
        <taxon>Phaeoacremonium</taxon>
    </lineage>
</organism>
<dbReference type="GeneID" id="19323795"/>
<dbReference type="Gene3D" id="3.20.20.140">
    <property type="entry name" value="Metal-dependent hydrolases"/>
    <property type="match status" value="1"/>
</dbReference>